<reference evidence="2" key="1">
    <citation type="journal article" date="2011" name="Nature">
        <title>Genome sequence and analysis of the tuber crop potato.</title>
        <authorList>
            <consortium name="The Potato Genome Sequencing Consortium"/>
        </authorList>
    </citation>
    <scope>NUCLEOTIDE SEQUENCE [LARGE SCALE GENOMIC DNA]</scope>
    <source>
        <strain evidence="2">cv. DM1-3 516 R44</strain>
    </source>
</reference>
<dbReference type="Gramene" id="PGSC0003DMT400074620">
    <property type="protein sequence ID" value="PGSC0003DMT400074620"/>
    <property type="gene ID" value="PGSC0003DMG400029010"/>
</dbReference>
<evidence type="ECO:0000313" key="1">
    <source>
        <dbReference type="EnsemblPlants" id="PGSC0003DMT400074620"/>
    </source>
</evidence>
<dbReference type="InParanoid" id="M1CTY6"/>
<name>M1CTY6_SOLTU</name>
<protein>
    <submittedName>
        <fullName evidence="1">Uncharacterized protein</fullName>
    </submittedName>
</protein>
<dbReference type="Proteomes" id="UP000011115">
    <property type="component" value="Unassembled WGS sequence"/>
</dbReference>
<keyword evidence="2" id="KW-1185">Reference proteome</keyword>
<organism evidence="1 2">
    <name type="scientific">Solanum tuberosum</name>
    <name type="common">Potato</name>
    <dbReference type="NCBI Taxonomy" id="4113"/>
    <lineage>
        <taxon>Eukaryota</taxon>
        <taxon>Viridiplantae</taxon>
        <taxon>Streptophyta</taxon>
        <taxon>Embryophyta</taxon>
        <taxon>Tracheophyta</taxon>
        <taxon>Spermatophyta</taxon>
        <taxon>Magnoliopsida</taxon>
        <taxon>eudicotyledons</taxon>
        <taxon>Gunneridae</taxon>
        <taxon>Pentapetalae</taxon>
        <taxon>asterids</taxon>
        <taxon>lamiids</taxon>
        <taxon>Solanales</taxon>
        <taxon>Solanaceae</taxon>
        <taxon>Solanoideae</taxon>
        <taxon>Solaneae</taxon>
        <taxon>Solanum</taxon>
    </lineage>
</organism>
<sequence length="111" mass="12259">MGWERELNSMRSNLLLFLSSSVVERSAVNRLGFLKKYARNESKGNDNNENAPNRSWTHCPSTLGAMVAQGASLKTSENTFRHTTGAFARPGHAQTSLGAIQRIAPDFSDEF</sequence>
<proteinExistence type="predicted"/>
<dbReference type="AlphaFoldDB" id="M1CTY6"/>
<evidence type="ECO:0000313" key="2">
    <source>
        <dbReference type="Proteomes" id="UP000011115"/>
    </source>
</evidence>
<dbReference type="HOGENOM" id="CLU_2162940_0_0_1"/>
<accession>M1CTY6</accession>
<dbReference type="EnsemblPlants" id="PGSC0003DMT400074620">
    <property type="protein sequence ID" value="PGSC0003DMT400074620"/>
    <property type="gene ID" value="PGSC0003DMG400029010"/>
</dbReference>
<reference evidence="1" key="2">
    <citation type="submission" date="2015-06" db="UniProtKB">
        <authorList>
            <consortium name="EnsemblPlants"/>
        </authorList>
    </citation>
    <scope>IDENTIFICATION</scope>
    <source>
        <strain evidence="1">DM1-3 516 R44</strain>
    </source>
</reference>
<dbReference type="PaxDb" id="4113-PGSC0003DMT400074620"/>